<evidence type="ECO:0000256" key="2">
    <source>
        <dbReference type="ARBA" id="ARBA00001947"/>
    </source>
</evidence>
<keyword evidence="10 13" id="KW-0863">Zinc-finger</keyword>
<gene>
    <name evidence="17" type="ORF">POTOM_059471</name>
</gene>
<keyword evidence="7" id="KW-0808">Transferase</keyword>
<dbReference type="GO" id="GO:0016567">
    <property type="term" value="P:protein ubiquitination"/>
    <property type="evidence" value="ECO:0007669"/>
    <property type="project" value="InterPro"/>
</dbReference>
<evidence type="ECO:0000313" key="18">
    <source>
        <dbReference type="Proteomes" id="UP000886885"/>
    </source>
</evidence>
<comment type="cofactor">
    <cofactor evidence="2">
        <name>Zn(2+)</name>
        <dbReference type="ChEBI" id="CHEBI:29105"/>
    </cofactor>
</comment>
<evidence type="ECO:0000256" key="10">
    <source>
        <dbReference type="ARBA" id="ARBA00022771"/>
    </source>
</evidence>
<dbReference type="OrthoDB" id="10009520at2759"/>
<comment type="caution">
    <text evidence="17">The sequence shown here is derived from an EMBL/GenBank/DDBJ whole genome shotgun (WGS) entry which is preliminary data.</text>
</comment>
<keyword evidence="8" id="KW-0479">Metal-binding</keyword>
<dbReference type="PROSITE" id="PS00518">
    <property type="entry name" value="ZF_RING_1"/>
    <property type="match status" value="1"/>
</dbReference>
<dbReference type="InterPro" id="IPR017907">
    <property type="entry name" value="Znf_RING_CS"/>
</dbReference>
<evidence type="ECO:0000259" key="15">
    <source>
        <dbReference type="PROSITE" id="PS50089"/>
    </source>
</evidence>
<evidence type="ECO:0000256" key="12">
    <source>
        <dbReference type="ARBA" id="ARBA00022833"/>
    </source>
</evidence>
<dbReference type="GO" id="GO:0008270">
    <property type="term" value="F:zinc ion binding"/>
    <property type="evidence" value="ECO:0007669"/>
    <property type="project" value="UniProtKB-KW"/>
</dbReference>
<reference evidence="17" key="1">
    <citation type="journal article" date="2020" name="bioRxiv">
        <title>Hybrid origin of Populus tomentosa Carr. identified through genome sequencing and phylogenomic analysis.</title>
        <authorList>
            <person name="An X."/>
            <person name="Gao K."/>
            <person name="Chen Z."/>
            <person name="Li J."/>
            <person name="Yang X."/>
            <person name="Yang X."/>
            <person name="Zhou J."/>
            <person name="Guo T."/>
            <person name="Zhao T."/>
            <person name="Huang S."/>
            <person name="Miao D."/>
            <person name="Khan W.U."/>
            <person name="Rao P."/>
            <person name="Ye M."/>
            <person name="Lei B."/>
            <person name="Liao W."/>
            <person name="Wang J."/>
            <person name="Ji L."/>
            <person name="Li Y."/>
            <person name="Guo B."/>
            <person name="Mustafa N.S."/>
            <person name="Li S."/>
            <person name="Yun Q."/>
            <person name="Keller S.R."/>
            <person name="Mao J."/>
            <person name="Zhang R."/>
            <person name="Strauss S.H."/>
        </authorList>
    </citation>
    <scope>NUCLEOTIDE SEQUENCE</scope>
    <source>
        <strain evidence="17">GM15</strain>
        <tissue evidence="17">Leaf</tissue>
    </source>
</reference>
<evidence type="ECO:0000256" key="1">
    <source>
        <dbReference type="ARBA" id="ARBA00001798"/>
    </source>
</evidence>
<accession>A0A8X7XTQ5</accession>
<dbReference type="EC" id="2.3.2.31" evidence="6"/>
<evidence type="ECO:0000256" key="5">
    <source>
        <dbReference type="ARBA" id="ARBA00005884"/>
    </source>
</evidence>
<evidence type="ECO:0000256" key="14">
    <source>
        <dbReference type="SAM" id="MobiDB-lite"/>
    </source>
</evidence>
<evidence type="ECO:0000256" key="8">
    <source>
        <dbReference type="ARBA" id="ARBA00022723"/>
    </source>
</evidence>
<evidence type="ECO:0000256" key="7">
    <source>
        <dbReference type="ARBA" id="ARBA00022679"/>
    </source>
</evidence>
<dbReference type="GO" id="GO:0061630">
    <property type="term" value="F:ubiquitin protein ligase activity"/>
    <property type="evidence" value="ECO:0007669"/>
    <property type="project" value="UniProtKB-EC"/>
</dbReference>
<evidence type="ECO:0000256" key="6">
    <source>
        <dbReference type="ARBA" id="ARBA00012251"/>
    </source>
</evidence>
<evidence type="ECO:0000259" key="16">
    <source>
        <dbReference type="PROSITE" id="PS51873"/>
    </source>
</evidence>
<protein>
    <recommendedName>
        <fullName evidence="6">RBR-type E3 ubiquitin transferase</fullName>
        <ecNumber evidence="6">2.3.2.31</ecNumber>
    </recommendedName>
</protein>
<keyword evidence="12" id="KW-0862">Zinc</keyword>
<proteinExistence type="inferred from homology"/>
<keyword evidence="11" id="KW-0833">Ubl conjugation pathway</keyword>
<comment type="pathway">
    <text evidence="4">Protein modification; protein ubiquitination.</text>
</comment>
<keyword evidence="9" id="KW-0677">Repeat</keyword>
<keyword evidence="18" id="KW-1185">Reference proteome</keyword>
<comment type="similarity">
    <text evidence="5">Belongs to the RBR family. Ariadne subfamily.</text>
</comment>
<dbReference type="InterPro" id="IPR002867">
    <property type="entry name" value="IBR_dom"/>
</dbReference>
<dbReference type="Proteomes" id="UP000886885">
    <property type="component" value="Chromosome 19D"/>
</dbReference>
<feature type="region of interest" description="Disordered" evidence="14">
    <location>
        <begin position="1"/>
        <end position="21"/>
    </location>
</feature>
<evidence type="ECO:0000256" key="13">
    <source>
        <dbReference type="PROSITE-ProRule" id="PRU00175"/>
    </source>
</evidence>
<evidence type="ECO:0000256" key="11">
    <source>
        <dbReference type="ARBA" id="ARBA00022786"/>
    </source>
</evidence>
<dbReference type="PANTHER" id="PTHR11685">
    <property type="entry name" value="RBR FAMILY RING FINGER AND IBR DOMAIN-CONTAINING"/>
    <property type="match status" value="1"/>
</dbReference>
<dbReference type="FunFam" id="3.30.40.10:FF:000230">
    <property type="entry name" value="RBR-type E3 ubiquitin transferase"/>
    <property type="match status" value="1"/>
</dbReference>
<comment type="function">
    <text evidence="3">Might act as an E3 ubiquitin-protein ligase, or as part of E3 complex, which accepts ubiquitin from specific E2 ubiquitin-conjugating enzymes and then transfers it to substrates.</text>
</comment>
<feature type="domain" description="RING-type" evidence="15">
    <location>
        <begin position="29"/>
        <end position="75"/>
    </location>
</feature>
<dbReference type="AlphaFoldDB" id="A0A8X7XTQ5"/>
<evidence type="ECO:0000256" key="9">
    <source>
        <dbReference type="ARBA" id="ARBA00022737"/>
    </source>
</evidence>
<dbReference type="SMART" id="SM00647">
    <property type="entry name" value="IBR"/>
    <property type="match status" value="1"/>
</dbReference>
<dbReference type="PROSITE" id="PS50089">
    <property type="entry name" value="ZF_RING_2"/>
    <property type="match status" value="1"/>
</dbReference>
<organism evidence="17 18">
    <name type="scientific">Populus tomentosa</name>
    <name type="common">Chinese white poplar</name>
    <dbReference type="NCBI Taxonomy" id="118781"/>
    <lineage>
        <taxon>Eukaryota</taxon>
        <taxon>Viridiplantae</taxon>
        <taxon>Streptophyta</taxon>
        <taxon>Embryophyta</taxon>
        <taxon>Tracheophyta</taxon>
        <taxon>Spermatophyta</taxon>
        <taxon>Magnoliopsida</taxon>
        <taxon>eudicotyledons</taxon>
        <taxon>Gunneridae</taxon>
        <taxon>Pentapetalae</taxon>
        <taxon>rosids</taxon>
        <taxon>fabids</taxon>
        <taxon>Malpighiales</taxon>
        <taxon>Salicaceae</taxon>
        <taxon>Saliceae</taxon>
        <taxon>Populus</taxon>
    </lineage>
</organism>
<feature type="domain" description="RING-type" evidence="16">
    <location>
        <begin position="25"/>
        <end position="242"/>
    </location>
</feature>
<evidence type="ECO:0000256" key="4">
    <source>
        <dbReference type="ARBA" id="ARBA00004906"/>
    </source>
</evidence>
<dbReference type="InterPro" id="IPR001841">
    <property type="entry name" value="Znf_RING"/>
</dbReference>
<evidence type="ECO:0000256" key="3">
    <source>
        <dbReference type="ARBA" id="ARBA00003976"/>
    </source>
</evidence>
<dbReference type="PROSITE" id="PS51873">
    <property type="entry name" value="TRIAD"/>
    <property type="match status" value="1"/>
</dbReference>
<dbReference type="InterPro" id="IPR031127">
    <property type="entry name" value="E3_UB_ligase_RBR"/>
</dbReference>
<dbReference type="InterPro" id="IPR044066">
    <property type="entry name" value="TRIAD_supradom"/>
</dbReference>
<dbReference type="Pfam" id="PF01485">
    <property type="entry name" value="IBR"/>
    <property type="match status" value="1"/>
</dbReference>
<name>A0A8X7XTQ5_POPTO</name>
<sequence>MGNTMKKPQGTEVEGTEQLQQEEDSNFTCEICSDPMLSIKNFKNGIVCKHPFCLDCITKYIEVTVEETSGCIECPGMNCKQLLDPLSCRPIISKPIFEKWCDRLCDSMVLGSESCYCPYRDCSVLVLNECKDKLKKINCPNCKKNFCFLCKIPWHTGYRCSESRHLRDRNDILAGELIEEKRWTRCYNCSHSVERVSGCRDIKCRNQSVQIVAKTSAFSVGLNGMLVIGAMRLNKQEMNDVLFRQLAKDKKWPACPCGRCVELDGGCAVMTCRLVSSDESQNPTTLRYARQNFAIIVEQDSPPVIIPVGKQKPFERAVLYFWLLRRILRPLPDQETNLFHGIDKHLKAGSTTTNKDSKRVRLMRRTALLPLDETLVCKQVDD</sequence>
<comment type="catalytic activity">
    <reaction evidence="1">
        <text>[E2 ubiquitin-conjugating enzyme]-S-ubiquitinyl-L-cysteine + [acceptor protein]-L-lysine = [E2 ubiquitin-conjugating enzyme]-L-cysteine + [acceptor protein]-N(6)-ubiquitinyl-L-lysine.</text>
        <dbReference type="EC" id="2.3.2.31"/>
    </reaction>
</comment>
<evidence type="ECO:0000313" key="17">
    <source>
        <dbReference type="EMBL" id="KAG6737939.1"/>
    </source>
</evidence>
<dbReference type="EMBL" id="JAAWWB010000038">
    <property type="protein sequence ID" value="KAG6737939.1"/>
    <property type="molecule type" value="Genomic_DNA"/>
</dbReference>